<sequence length="94" mass="9937">MYSLKCFGLLILAVLAFMVSGGIIASFVIQFEGLIGLEALLKGLEGVMYGALAGLTVAVFVIIKGNNLLLSRLLKVMAVIVILETIAIIIVKSL</sequence>
<name>A0A7V1LL06_CALAY</name>
<feature type="transmembrane region" description="Helical" evidence="1">
    <location>
        <begin position="49"/>
        <end position="66"/>
    </location>
</feature>
<feature type="transmembrane region" description="Helical" evidence="1">
    <location>
        <begin position="73"/>
        <end position="91"/>
    </location>
</feature>
<keyword evidence="1" id="KW-0812">Transmembrane</keyword>
<reference evidence="2" key="1">
    <citation type="journal article" date="2020" name="mSystems">
        <title>Genome- and Community-Level Interaction Insights into Carbon Utilization and Element Cycling Functions of Hydrothermarchaeota in Hydrothermal Sediment.</title>
        <authorList>
            <person name="Zhou Z."/>
            <person name="Liu Y."/>
            <person name="Xu W."/>
            <person name="Pan J."/>
            <person name="Luo Z.H."/>
            <person name="Li M."/>
        </authorList>
    </citation>
    <scope>NUCLEOTIDE SEQUENCE [LARGE SCALE GENOMIC DNA]</scope>
    <source>
        <strain evidence="2">HyVt-456</strain>
    </source>
</reference>
<evidence type="ECO:0000256" key="1">
    <source>
        <dbReference type="SAM" id="Phobius"/>
    </source>
</evidence>
<dbReference type="EMBL" id="DRLD01000118">
    <property type="protein sequence ID" value="HED09919.1"/>
    <property type="molecule type" value="Genomic_DNA"/>
</dbReference>
<gene>
    <name evidence="2" type="ORF">ENJ10_04470</name>
</gene>
<dbReference type="Proteomes" id="UP000886005">
    <property type="component" value="Unassembled WGS sequence"/>
</dbReference>
<accession>A0A7V1LL06</accession>
<protein>
    <submittedName>
        <fullName evidence="2">Uncharacterized protein</fullName>
    </submittedName>
</protein>
<comment type="caution">
    <text evidence="2">The sequence shown here is derived from an EMBL/GenBank/DDBJ whole genome shotgun (WGS) entry which is preliminary data.</text>
</comment>
<evidence type="ECO:0000313" key="2">
    <source>
        <dbReference type="EMBL" id="HED09919.1"/>
    </source>
</evidence>
<proteinExistence type="predicted"/>
<keyword evidence="1" id="KW-0472">Membrane</keyword>
<keyword evidence="1" id="KW-1133">Transmembrane helix</keyword>
<organism evidence="2">
    <name type="scientific">Caldithrix abyssi</name>
    <dbReference type="NCBI Taxonomy" id="187145"/>
    <lineage>
        <taxon>Bacteria</taxon>
        <taxon>Pseudomonadati</taxon>
        <taxon>Calditrichota</taxon>
        <taxon>Calditrichia</taxon>
        <taxon>Calditrichales</taxon>
        <taxon>Calditrichaceae</taxon>
        <taxon>Caldithrix</taxon>
    </lineage>
</organism>
<dbReference type="AlphaFoldDB" id="A0A7V1LL06"/>